<keyword evidence="6 10" id="KW-1133">Transmembrane helix</keyword>
<evidence type="ECO:0000256" key="11">
    <source>
        <dbReference type="SAM" id="MobiDB-lite"/>
    </source>
</evidence>
<evidence type="ECO:0000256" key="8">
    <source>
        <dbReference type="ARBA" id="ARBA00023136"/>
    </source>
</evidence>
<dbReference type="GO" id="GO:0050660">
    <property type="term" value="F:flavin adenine dinucleotide binding"/>
    <property type="evidence" value="ECO:0007669"/>
    <property type="project" value="InterPro"/>
</dbReference>
<dbReference type="GO" id="GO:0005886">
    <property type="term" value="C:plasma membrane"/>
    <property type="evidence" value="ECO:0007669"/>
    <property type="project" value="UniProtKB-SubCell"/>
</dbReference>
<evidence type="ECO:0000256" key="9">
    <source>
        <dbReference type="PROSITE-ProRule" id="PRU00703"/>
    </source>
</evidence>
<dbReference type="InterPro" id="IPR044751">
    <property type="entry name" value="Ion_transp-like_CBS"/>
</dbReference>
<name>A0A9D7QIY1_9RHOO</name>
<dbReference type="SUPFAM" id="SSF54631">
    <property type="entry name" value="CBS-domain pair"/>
    <property type="match status" value="1"/>
</dbReference>
<evidence type="ECO:0000256" key="10">
    <source>
        <dbReference type="PROSITE-ProRule" id="PRU01193"/>
    </source>
</evidence>
<evidence type="ECO:0000256" key="7">
    <source>
        <dbReference type="ARBA" id="ARBA00023122"/>
    </source>
</evidence>
<evidence type="ECO:0000256" key="2">
    <source>
        <dbReference type="ARBA" id="ARBA00006337"/>
    </source>
</evidence>
<dbReference type="PANTHER" id="PTHR22777:SF32">
    <property type="entry name" value="UPF0053 INNER MEMBRANE PROTEIN YFJD"/>
    <property type="match status" value="1"/>
</dbReference>
<proteinExistence type="inferred from homology"/>
<dbReference type="Pfam" id="PF01595">
    <property type="entry name" value="CNNM"/>
    <property type="match status" value="1"/>
</dbReference>
<dbReference type="PROSITE" id="PS51846">
    <property type="entry name" value="CNNM"/>
    <property type="match status" value="1"/>
</dbReference>
<evidence type="ECO:0000256" key="6">
    <source>
        <dbReference type="ARBA" id="ARBA00022989"/>
    </source>
</evidence>
<dbReference type="Gene3D" id="3.30.465.10">
    <property type="match status" value="1"/>
</dbReference>
<keyword evidence="5" id="KW-0677">Repeat</keyword>
<dbReference type="InterPro" id="IPR000644">
    <property type="entry name" value="CBS_dom"/>
</dbReference>
<feature type="domain" description="CBS" evidence="12">
    <location>
        <begin position="218"/>
        <end position="277"/>
    </location>
</feature>
<keyword evidence="7 9" id="KW-0129">CBS domain</keyword>
<reference evidence="14" key="1">
    <citation type="submission" date="2020-10" db="EMBL/GenBank/DDBJ databases">
        <title>Connecting structure to function with the recovery of over 1000 high-quality activated sludge metagenome-assembled genomes encoding full-length rRNA genes using long-read sequencing.</title>
        <authorList>
            <person name="Singleton C.M."/>
            <person name="Petriglieri F."/>
            <person name="Kristensen J.M."/>
            <person name="Kirkegaard R.H."/>
            <person name="Michaelsen T.Y."/>
            <person name="Andersen M.H."/>
            <person name="Karst S.M."/>
            <person name="Dueholm M.S."/>
            <person name="Nielsen P.H."/>
            <person name="Albertsen M."/>
        </authorList>
    </citation>
    <scope>NUCLEOTIDE SEQUENCE</scope>
    <source>
        <strain evidence="14">OdNE_18-Q3-R46-58_BAT3C.305</strain>
    </source>
</reference>
<dbReference type="PANTHER" id="PTHR22777">
    <property type="entry name" value="HEMOLYSIN-RELATED"/>
    <property type="match status" value="1"/>
</dbReference>
<feature type="compositionally biased region" description="Acidic residues" evidence="11">
    <location>
        <begin position="432"/>
        <end position="441"/>
    </location>
</feature>
<keyword evidence="8 10" id="KW-0472">Membrane</keyword>
<dbReference type="AlphaFoldDB" id="A0A9D7QIY1"/>
<comment type="subcellular location">
    <subcellularLocation>
        <location evidence="1">Cell membrane</location>
        <topology evidence="1">Multi-pass membrane protein</topology>
    </subcellularLocation>
</comment>
<dbReference type="SUPFAM" id="SSF56176">
    <property type="entry name" value="FAD-binding/transporter-associated domain-like"/>
    <property type="match status" value="1"/>
</dbReference>
<evidence type="ECO:0000256" key="4">
    <source>
        <dbReference type="ARBA" id="ARBA00022692"/>
    </source>
</evidence>
<dbReference type="InterPro" id="IPR036318">
    <property type="entry name" value="FAD-bd_PCMH-like_sf"/>
</dbReference>
<dbReference type="Gene3D" id="3.10.580.10">
    <property type="entry name" value="CBS-domain"/>
    <property type="match status" value="1"/>
</dbReference>
<evidence type="ECO:0000256" key="3">
    <source>
        <dbReference type="ARBA" id="ARBA00022475"/>
    </source>
</evidence>
<dbReference type="Pfam" id="PF03471">
    <property type="entry name" value="CorC_HlyC"/>
    <property type="match status" value="1"/>
</dbReference>
<dbReference type="InterPro" id="IPR005170">
    <property type="entry name" value="Transptr-assoc_dom"/>
</dbReference>
<dbReference type="InterPro" id="IPR002550">
    <property type="entry name" value="CNNM"/>
</dbReference>
<gene>
    <name evidence="14" type="ORF">IPN75_00010</name>
</gene>
<protein>
    <submittedName>
        <fullName evidence="14">HlyC/CorC family transporter</fullName>
    </submittedName>
</protein>
<evidence type="ECO:0000256" key="1">
    <source>
        <dbReference type="ARBA" id="ARBA00004651"/>
    </source>
</evidence>
<evidence type="ECO:0000259" key="13">
    <source>
        <dbReference type="PROSITE" id="PS51846"/>
    </source>
</evidence>
<dbReference type="PROSITE" id="PS51371">
    <property type="entry name" value="CBS"/>
    <property type="match status" value="2"/>
</dbReference>
<dbReference type="CDD" id="cd04590">
    <property type="entry name" value="CBS_pair_CorC_HlyC_assoc"/>
    <property type="match status" value="1"/>
</dbReference>
<dbReference type="SMART" id="SM00116">
    <property type="entry name" value="CBS"/>
    <property type="match status" value="2"/>
</dbReference>
<evidence type="ECO:0000313" key="15">
    <source>
        <dbReference type="Proteomes" id="UP000808146"/>
    </source>
</evidence>
<feature type="domain" description="CBS" evidence="12">
    <location>
        <begin position="285"/>
        <end position="343"/>
    </location>
</feature>
<evidence type="ECO:0000256" key="5">
    <source>
        <dbReference type="ARBA" id="ARBA00022737"/>
    </source>
</evidence>
<evidence type="ECO:0000313" key="14">
    <source>
        <dbReference type="EMBL" id="MBK8888857.1"/>
    </source>
</evidence>
<dbReference type="Pfam" id="PF00571">
    <property type="entry name" value="CBS"/>
    <property type="match status" value="2"/>
</dbReference>
<keyword evidence="3" id="KW-1003">Cell membrane</keyword>
<dbReference type="InterPro" id="IPR016169">
    <property type="entry name" value="FAD-bd_PCMH_sub2"/>
</dbReference>
<comment type="caution">
    <text evidence="14">The sequence shown here is derived from an EMBL/GenBank/DDBJ whole genome shotgun (WGS) entry which is preliminary data.</text>
</comment>
<dbReference type="EMBL" id="JADKBR010000001">
    <property type="protein sequence ID" value="MBK8888857.1"/>
    <property type="molecule type" value="Genomic_DNA"/>
</dbReference>
<dbReference type="Proteomes" id="UP000808146">
    <property type="component" value="Unassembled WGS sequence"/>
</dbReference>
<comment type="similarity">
    <text evidence="2">Belongs to the UPF0053 family.</text>
</comment>
<dbReference type="SMART" id="SM01091">
    <property type="entry name" value="CorC_HlyC"/>
    <property type="match status" value="1"/>
</dbReference>
<evidence type="ECO:0000259" key="12">
    <source>
        <dbReference type="PROSITE" id="PS51371"/>
    </source>
</evidence>
<organism evidence="14 15">
    <name type="scientific">Candidatus Dechloromonas phosphorivorans</name>
    <dbReference type="NCBI Taxonomy" id="2899244"/>
    <lineage>
        <taxon>Bacteria</taxon>
        <taxon>Pseudomonadati</taxon>
        <taxon>Pseudomonadota</taxon>
        <taxon>Betaproteobacteria</taxon>
        <taxon>Rhodocyclales</taxon>
        <taxon>Azonexaceae</taxon>
        <taxon>Dechloromonas</taxon>
    </lineage>
</organism>
<accession>A0A9D7QIY1</accession>
<sequence length="503" mass="56763">MEWFSMSSIDWELVVRIMVQCVLFSMSAFFSGSETALFSLSRIDLQKLRNSRNPHSESIHAMLDEPRRLIVSLLCGNELVNIAAAANMTMILIHAFGEADAGWINVVVMVPLLLLFGEVTPKTIAVNFPVKFATQLSARFLPKWILLVTPLRDVVRMVADRVTTFVVGEHVGRENILKADELRTLMADSEETGVIQASERVLIDKVLEAAETDVARIMTPGPQIRFLDGDLPVEELIEEFRSYRHPRVPVYRGHWDNVIGFLHADDLLRRINADADRSGIQLREILRPAHFVPPTKKVDEMLEYFQRFNTRAAVVIGEYGEVLGIVTMKDVLSFIFGEISGKMRNQEYYQEEDNDSFTVPGYMRLADLRTLTNFDIEDPLMNTIGGVALVLFGRLPRVGEKVFFADYQITIKEVIGMRITRVRVSRGRTPDEPEAVEDQPLELESVAEPMPDDSPAEQDREQEAFEEYEHDLLNEPTEEELGRPADDLAPGDTPTGKAAGIAE</sequence>
<keyword evidence="4 10" id="KW-0812">Transmembrane</keyword>
<feature type="domain" description="CNNM transmembrane" evidence="13">
    <location>
        <begin position="9"/>
        <end position="199"/>
    </location>
</feature>
<dbReference type="InterPro" id="IPR046342">
    <property type="entry name" value="CBS_dom_sf"/>
</dbReference>
<feature type="region of interest" description="Disordered" evidence="11">
    <location>
        <begin position="426"/>
        <end position="503"/>
    </location>
</feature>